<feature type="compositionally biased region" description="Low complexity" evidence="1">
    <location>
        <begin position="458"/>
        <end position="474"/>
    </location>
</feature>
<name>A0A9W6ZRA9_9STRA</name>
<feature type="region of interest" description="Disordered" evidence="1">
    <location>
        <begin position="553"/>
        <end position="632"/>
    </location>
</feature>
<dbReference type="SUPFAM" id="SSF64268">
    <property type="entry name" value="PX domain"/>
    <property type="match status" value="1"/>
</dbReference>
<feature type="domain" description="PX" evidence="2">
    <location>
        <begin position="160"/>
        <end position="282"/>
    </location>
</feature>
<dbReference type="Pfam" id="PF00787">
    <property type="entry name" value="PX"/>
    <property type="match status" value="1"/>
</dbReference>
<feature type="compositionally biased region" description="Polar residues" evidence="1">
    <location>
        <begin position="415"/>
        <end position="425"/>
    </location>
</feature>
<dbReference type="EMBL" id="BLQM01000042">
    <property type="protein sequence ID" value="GMH55080.1"/>
    <property type="molecule type" value="Genomic_DNA"/>
</dbReference>
<reference evidence="4" key="1">
    <citation type="journal article" date="2023" name="Commun. Biol.">
        <title>Genome analysis of Parmales, the sister group of diatoms, reveals the evolutionary specialization of diatoms from phago-mixotrophs to photoautotrophs.</title>
        <authorList>
            <person name="Ban H."/>
            <person name="Sato S."/>
            <person name="Yoshikawa S."/>
            <person name="Yamada K."/>
            <person name="Nakamura Y."/>
            <person name="Ichinomiya M."/>
            <person name="Sato N."/>
            <person name="Blanc-Mathieu R."/>
            <person name="Endo H."/>
            <person name="Kuwata A."/>
            <person name="Ogata H."/>
        </authorList>
    </citation>
    <scope>NUCLEOTIDE SEQUENCE [LARGE SCALE GENOMIC DNA]</scope>
</reference>
<feature type="compositionally biased region" description="Gly residues" evidence="1">
    <location>
        <begin position="1277"/>
        <end position="1295"/>
    </location>
</feature>
<dbReference type="Gene3D" id="3.30.1520.10">
    <property type="entry name" value="Phox-like domain"/>
    <property type="match status" value="1"/>
</dbReference>
<dbReference type="Proteomes" id="UP001162640">
    <property type="component" value="Unassembled WGS sequence"/>
</dbReference>
<dbReference type="CDD" id="cd06093">
    <property type="entry name" value="PX_domain"/>
    <property type="match status" value="1"/>
</dbReference>
<comment type="caution">
    <text evidence="3">The sequence shown here is derived from an EMBL/GenBank/DDBJ whole genome shotgun (WGS) entry which is preliminary data.</text>
</comment>
<dbReference type="GO" id="GO:0035091">
    <property type="term" value="F:phosphatidylinositol binding"/>
    <property type="evidence" value="ECO:0007669"/>
    <property type="project" value="InterPro"/>
</dbReference>
<feature type="compositionally biased region" description="Basic and acidic residues" evidence="1">
    <location>
        <begin position="29"/>
        <end position="38"/>
    </location>
</feature>
<feature type="compositionally biased region" description="Polar residues" evidence="1">
    <location>
        <begin position="128"/>
        <end position="145"/>
    </location>
</feature>
<dbReference type="PANTHER" id="PTHR45979:SF30">
    <property type="entry name" value="NUCLEOTIDYLTRANSFERASE"/>
    <property type="match status" value="1"/>
</dbReference>
<feature type="compositionally biased region" description="Basic residues" evidence="1">
    <location>
        <begin position="1225"/>
        <end position="1235"/>
    </location>
</feature>
<evidence type="ECO:0000256" key="1">
    <source>
        <dbReference type="SAM" id="MobiDB-lite"/>
    </source>
</evidence>
<dbReference type="InterPro" id="IPR058921">
    <property type="entry name" value="PAP/OAS1-rel"/>
</dbReference>
<dbReference type="InterPro" id="IPR058920">
    <property type="entry name" value="PAP-OAS1-bd-rel"/>
</dbReference>
<accession>A0A9W6ZRA9</accession>
<feature type="region of interest" description="Disordered" evidence="1">
    <location>
        <begin position="97"/>
        <end position="152"/>
    </location>
</feature>
<dbReference type="Gene3D" id="1.10.1410.10">
    <property type="match status" value="1"/>
</dbReference>
<feature type="compositionally biased region" description="Polar residues" evidence="1">
    <location>
        <begin position="602"/>
        <end position="619"/>
    </location>
</feature>
<dbReference type="SMART" id="SM00312">
    <property type="entry name" value="PX"/>
    <property type="match status" value="1"/>
</dbReference>
<evidence type="ECO:0000313" key="3">
    <source>
        <dbReference type="EMBL" id="GMH55080.1"/>
    </source>
</evidence>
<dbReference type="Pfam" id="PF26180">
    <property type="entry name" value="PAP-OAS1"/>
    <property type="match status" value="1"/>
</dbReference>
<dbReference type="InterPro" id="IPR001683">
    <property type="entry name" value="PX_dom"/>
</dbReference>
<organism evidence="3 4">
    <name type="scientific">Triparma laevis f. inornata</name>
    <dbReference type="NCBI Taxonomy" id="1714386"/>
    <lineage>
        <taxon>Eukaryota</taxon>
        <taxon>Sar</taxon>
        <taxon>Stramenopiles</taxon>
        <taxon>Ochrophyta</taxon>
        <taxon>Bolidophyceae</taxon>
        <taxon>Parmales</taxon>
        <taxon>Triparmaceae</taxon>
        <taxon>Triparma</taxon>
    </lineage>
</organism>
<feature type="region of interest" description="Disordered" evidence="1">
    <location>
        <begin position="1219"/>
        <end position="1309"/>
    </location>
</feature>
<gene>
    <name evidence="3" type="ORF">TL16_g01814</name>
</gene>
<feature type="region of interest" description="Disordered" evidence="1">
    <location>
        <begin position="336"/>
        <end position="434"/>
    </location>
</feature>
<proteinExistence type="predicted"/>
<evidence type="ECO:0000259" key="2">
    <source>
        <dbReference type="PROSITE" id="PS50195"/>
    </source>
</evidence>
<dbReference type="PANTHER" id="PTHR45979">
    <property type="entry name" value="PAP/OAS1 SUBSTRATE-BINDING DOMAIN SUPERFAMILY"/>
    <property type="match status" value="1"/>
</dbReference>
<feature type="region of interest" description="Disordered" evidence="1">
    <location>
        <begin position="448"/>
        <end position="478"/>
    </location>
</feature>
<feature type="compositionally biased region" description="Polar residues" evidence="1">
    <location>
        <begin position="97"/>
        <end position="115"/>
    </location>
</feature>
<sequence>MSSLPTLLPFPSIGIPQLFLGGKVFEERREEENVKEQTTRTSSPLPTPLPHAMAFQFSEGSSIPSDVIPSRPSIVSSGDEIIHDLPSTARHGLIRSTDFTQPGLQPNTPQSTETNPPLPPGFSPPQRGFSSKPQKINNDISPSRLNSNSSDAVSVVNHEFPIKVEVPRTSEESESSSRYTVYHLEITTSLKKWTVLRRYKEFDALHQSILENAGDPKSTNLPKFPAKKMFPMSSMDKATVEERRKLFHEYMKGLLTNPSIFNPHLTPSTKAIINFLDHDGTLAMQVKCFLLESKVQQLTYAYRELQQSRELTEQLAVGQTRMIDMLQQRLEALENATHTHGSHHHHHGSSQGMTERFTDDSRESSFNEGTLPRFSSEGLDQRTSNRTSERVSPATTTTTSARSSRSEQSSKQTTNQPNLTYITQPLPSPPPTTYAAAAAAANNAIKSTENLQLPPPSNRQRSSSASVDSSENDAGNSFALSETSNTFLFRNSGTIPGSLQTSLFQPGRSVSVGDNMLRNPKVDLSFNNTYNVRNTPHSTSITIPTNAAKELMMARRHSSDDGGRRTTGSFTGSENGNHLSMINDILSPSTPPSPSFAKHRANSSNNPTGRSHSTTQPSNPWGGDNSRGLAFVSSPPNAVASEFLPVNLVPKNVDMTPVDKRAQELIYILQPSPEAILHRKRVVKYTSQHIKQTLGAQCFPIGAYALKTYLPDDWLHLSAFLCQGQEQTWFIKVNEVLCKTSNSPENNNGEHKISNVNFSNEGESRAIRCTTDGVNVDMTANSIEELYQVAFLEEVDLLLGKDHLFKRSIILIKAWWLYETRAFSGQTMLASVSEFALTTMLLAIVNKYHARLQHPLQVLSMFFSVYCKLDWAMEAITVQGIVEVDGGRLGKLKEGFTNSDEILISPEMILRYQQRCGQSRINANGRTASTTSVHTSVDTALGQTPSMDGTIGDVGNSDGDLISRGNNIKFDPRIRTAMFTTGNMNIQNPLDPGENLVHSKVSERRANRFSQVLQAGAKNLQPILSHLDKEQERGNAGGFNTSVALFDNFFSNAWSRFGQGWRPDIAAAANGSGSPTNTQAEGTDGLVERLSERDSEELNVILRGDIFDGQLDTLRENLKFCSFLLEREITQSALKTLSQVVLEEKGPMPVGEIGKMLQEATANPSLSGVLKESFGGLKKFLEKFPEIFLISQDHPFNPHVYLRAGFTLSEQQQISVGSTEFLSQKTKKKTRRKGRSSQGGGVSIDSPMVSGVSSDGPSRDLMNLQRQQRQNSYSGVAGRGGGGGGAGGGGGGGLKPGANSFVPRSSSRA</sequence>
<feature type="region of interest" description="Disordered" evidence="1">
    <location>
        <begin position="29"/>
        <end position="50"/>
    </location>
</feature>
<feature type="compositionally biased region" description="Basic and acidic residues" evidence="1">
    <location>
        <begin position="356"/>
        <end position="365"/>
    </location>
</feature>
<feature type="compositionally biased region" description="Low complexity" evidence="1">
    <location>
        <begin position="390"/>
        <end position="414"/>
    </location>
</feature>
<evidence type="ECO:0000313" key="4">
    <source>
        <dbReference type="Proteomes" id="UP001162640"/>
    </source>
</evidence>
<protein>
    <recommendedName>
        <fullName evidence="2">PX domain-containing protein</fullName>
    </recommendedName>
</protein>
<dbReference type="InterPro" id="IPR036871">
    <property type="entry name" value="PX_dom_sf"/>
</dbReference>
<dbReference type="PROSITE" id="PS50195">
    <property type="entry name" value="PX"/>
    <property type="match status" value="1"/>
</dbReference>
<feature type="compositionally biased region" description="Polar residues" evidence="1">
    <location>
        <begin position="1264"/>
        <end position="1274"/>
    </location>
</feature>